<evidence type="ECO:0000256" key="1">
    <source>
        <dbReference type="ARBA" id="ARBA00001936"/>
    </source>
</evidence>
<evidence type="ECO:0000256" key="5">
    <source>
        <dbReference type="ARBA" id="ARBA00022842"/>
    </source>
</evidence>
<dbReference type="PANTHER" id="PTHR12992">
    <property type="entry name" value="NUDIX HYDROLASE"/>
    <property type="match status" value="1"/>
</dbReference>
<evidence type="ECO:0000259" key="7">
    <source>
        <dbReference type="PROSITE" id="PS51462"/>
    </source>
</evidence>
<protein>
    <recommendedName>
        <fullName evidence="7">Nudix hydrolase domain-containing protein</fullName>
    </recommendedName>
</protein>
<evidence type="ECO:0000256" key="3">
    <source>
        <dbReference type="ARBA" id="ARBA00022723"/>
    </source>
</evidence>
<dbReference type="NCBIfam" id="NF007980">
    <property type="entry name" value="PRK10707.1"/>
    <property type="match status" value="1"/>
</dbReference>
<dbReference type="InterPro" id="IPR000086">
    <property type="entry name" value="NUDIX_hydrolase_dom"/>
</dbReference>
<dbReference type="SUPFAM" id="SSF55811">
    <property type="entry name" value="Nudix"/>
    <property type="match status" value="1"/>
</dbReference>
<organism evidence="8 9">
    <name type="scientific">Silvimonas amylolytica</name>
    <dbReference type="NCBI Taxonomy" id="449663"/>
    <lineage>
        <taxon>Bacteria</taxon>
        <taxon>Pseudomonadati</taxon>
        <taxon>Pseudomonadota</taxon>
        <taxon>Betaproteobacteria</taxon>
        <taxon>Neisseriales</taxon>
        <taxon>Chitinibacteraceae</taxon>
        <taxon>Silvimonas</taxon>
    </lineage>
</organism>
<dbReference type="Proteomes" id="UP000621859">
    <property type="component" value="Unassembled WGS sequence"/>
</dbReference>
<reference evidence="9" key="1">
    <citation type="journal article" date="2019" name="Int. J. Syst. Evol. Microbiol.">
        <title>The Global Catalogue of Microorganisms (GCM) 10K type strain sequencing project: providing services to taxonomists for standard genome sequencing and annotation.</title>
        <authorList>
            <consortium name="The Broad Institute Genomics Platform"/>
            <consortium name="The Broad Institute Genome Sequencing Center for Infectious Disease"/>
            <person name="Wu L."/>
            <person name="Ma J."/>
        </authorList>
    </citation>
    <scope>NUCLEOTIDE SEQUENCE [LARGE SCALE GENOMIC DNA]</scope>
    <source>
        <strain evidence="9">CGMCC 1.8860</strain>
    </source>
</reference>
<name>A0ABQ2PLT5_9NEIS</name>
<keyword evidence="4" id="KW-0378">Hydrolase</keyword>
<comment type="caution">
    <text evidence="8">The sequence shown here is derived from an EMBL/GenBank/DDBJ whole genome shotgun (WGS) entry which is preliminary data.</text>
</comment>
<keyword evidence="5" id="KW-0460">Magnesium</keyword>
<dbReference type="PROSITE" id="PS51462">
    <property type="entry name" value="NUDIX"/>
    <property type="match status" value="1"/>
</dbReference>
<dbReference type="EMBL" id="BMLY01000003">
    <property type="protein sequence ID" value="GGP26366.1"/>
    <property type="molecule type" value="Genomic_DNA"/>
</dbReference>
<dbReference type="Pfam" id="PF00293">
    <property type="entry name" value="NUDIX"/>
    <property type="match status" value="1"/>
</dbReference>
<evidence type="ECO:0000256" key="4">
    <source>
        <dbReference type="ARBA" id="ARBA00022801"/>
    </source>
</evidence>
<gene>
    <name evidence="8" type="ORF">GCM10010971_21850</name>
</gene>
<dbReference type="PANTHER" id="PTHR12992:SF11">
    <property type="entry name" value="MITOCHONDRIAL COENZYME A DIPHOSPHATASE NUDT8"/>
    <property type="match status" value="1"/>
</dbReference>
<keyword evidence="6" id="KW-0464">Manganese</keyword>
<dbReference type="CDD" id="cd03426">
    <property type="entry name" value="NUDIX_CoAse_Nudt7"/>
    <property type="match status" value="1"/>
</dbReference>
<feature type="domain" description="Nudix hydrolase" evidence="7">
    <location>
        <begin position="38"/>
        <end position="171"/>
    </location>
</feature>
<keyword evidence="3" id="KW-0479">Metal-binding</keyword>
<comment type="cofactor">
    <cofactor evidence="1">
        <name>Mn(2+)</name>
        <dbReference type="ChEBI" id="CHEBI:29035"/>
    </cofactor>
</comment>
<evidence type="ECO:0000313" key="8">
    <source>
        <dbReference type="EMBL" id="GGP26366.1"/>
    </source>
</evidence>
<comment type="cofactor">
    <cofactor evidence="2">
        <name>Mg(2+)</name>
        <dbReference type="ChEBI" id="CHEBI:18420"/>
    </cofactor>
</comment>
<dbReference type="InterPro" id="IPR015797">
    <property type="entry name" value="NUDIX_hydrolase-like_dom_sf"/>
</dbReference>
<evidence type="ECO:0000256" key="6">
    <source>
        <dbReference type="ARBA" id="ARBA00023211"/>
    </source>
</evidence>
<dbReference type="RefSeq" id="WP_188693179.1">
    <property type="nucleotide sequence ID" value="NZ_BMLY01000003.1"/>
</dbReference>
<accession>A0ABQ2PLT5</accession>
<dbReference type="Gene3D" id="3.90.79.10">
    <property type="entry name" value="Nucleoside Triphosphate Pyrophosphohydrolase"/>
    <property type="match status" value="1"/>
</dbReference>
<proteinExistence type="predicted"/>
<sequence length="211" mass="22896">MNPQLPATGDLAGWSDWLRQQLAGAERQTLGDLNQQNAGRAAAVLVPVVPYNEGTRIILTERAAHLRHHAGQISFPGGRADPHDQNPAATALREAREEIGLCPENVTVVGELGQYHTVTGFNVTPVVGLVQPGMALRPEPGEVATILELPWSTLLDPARYEWRWVERRGVKGKSLFVECDTITVWGATAGMLLMLARALGMPGQPRDATSR</sequence>
<dbReference type="InterPro" id="IPR045121">
    <property type="entry name" value="CoAse"/>
</dbReference>
<keyword evidence="9" id="KW-1185">Reference proteome</keyword>
<evidence type="ECO:0000313" key="9">
    <source>
        <dbReference type="Proteomes" id="UP000621859"/>
    </source>
</evidence>
<evidence type="ECO:0000256" key="2">
    <source>
        <dbReference type="ARBA" id="ARBA00001946"/>
    </source>
</evidence>